<organism evidence="1 2">
    <name type="scientific">Pythium oligandrum</name>
    <name type="common">Mycoparasitic fungus</name>
    <dbReference type="NCBI Taxonomy" id="41045"/>
    <lineage>
        <taxon>Eukaryota</taxon>
        <taxon>Sar</taxon>
        <taxon>Stramenopiles</taxon>
        <taxon>Oomycota</taxon>
        <taxon>Peronosporomycetes</taxon>
        <taxon>Pythiales</taxon>
        <taxon>Pythiaceae</taxon>
        <taxon>Pythium</taxon>
    </lineage>
</organism>
<gene>
    <name evidence="1" type="ORF">Poli38472_008408</name>
</gene>
<dbReference type="Gene3D" id="3.90.25.10">
    <property type="entry name" value="UDP-galactose 4-epimerase, domain 1"/>
    <property type="match status" value="1"/>
</dbReference>
<dbReference type="SUPFAM" id="SSF51735">
    <property type="entry name" value="NAD(P)-binding Rossmann-fold domains"/>
    <property type="match status" value="1"/>
</dbReference>
<evidence type="ECO:0000313" key="1">
    <source>
        <dbReference type="EMBL" id="TMW65766.1"/>
    </source>
</evidence>
<dbReference type="OrthoDB" id="105621at2759"/>
<dbReference type="Gene3D" id="3.40.50.720">
    <property type="entry name" value="NAD(P)-binding Rossmann-like Domain"/>
    <property type="match status" value="1"/>
</dbReference>
<proteinExistence type="predicted"/>
<dbReference type="AlphaFoldDB" id="A0A8K1CLD3"/>
<dbReference type="InterPro" id="IPR036291">
    <property type="entry name" value="NAD(P)-bd_dom_sf"/>
</dbReference>
<dbReference type="Proteomes" id="UP000794436">
    <property type="component" value="Unassembled WGS sequence"/>
</dbReference>
<reference evidence="1" key="1">
    <citation type="submission" date="2019-03" db="EMBL/GenBank/DDBJ databases">
        <title>Long read genome sequence of the mycoparasitic Pythium oligandrum ATCC 38472 isolated from sugarbeet rhizosphere.</title>
        <authorList>
            <person name="Gaulin E."/>
        </authorList>
    </citation>
    <scope>NUCLEOTIDE SEQUENCE</scope>
    <source>
        <strain evidence="1">ATCC 38472_TT</strain>
    </source>
</reference>
<dbReference type="EMBL" id="SPLM01000037">
    <property type="protein sequence ID" value="TMW65766.1"/>
    <property type="molecule type" value="Genomic_DNA"/>
</dbReference>
<keyword evidence="2" id="KW-1185">Reference proteome</keyword>
<evidence type="ECO:0000313" key="2">
    <source>
        <dbReference type="Proteomes" id="UP000794436"/>
    </source>
</evidence>
<comment type="caution">
    <text evidence="1">The sequence shown here is derived from an EMBL/GenBank/DDBJ whole genome shotgun (WGS) entry which is preliminary data.</text>
</comment>
<name>A0A8K1CLD3_PYTOL</name>
<accession>A0A8K1CLD3</accession>
<protein>
    <submittedName>
        <fullName evidence="1">Uncharacterized protein</fullName>
    </submittedName>
</protein>
<sequence>MVTRDGTARAGAYALARDVKERKIYVITDPESLSIDEIVSQVCEAIEKPLEVAQVSEDELAKGIAVGLGLPELVGQIYASIDKNTAAGLNFSAECRYLNILCSPLR</sequence>